<name>A0A383EH64_9ZZZZ</name>
<dbReference type="AlphaFoldDB" id="A0A383EH64"/>
<evidence type="ECO:0000313" key="1">
    <source>
        <dbReference type="EMBL" id="SVE55954.1"/>
    </source>
</evidence>
<accession>A0A383EH64</accession>
<gene>
    <name evidence="1" type="ORF">METZ01_LOCUS508808</name>
</gene>
<feature type="non-terminal residue" evidence="1">
    <location>
        <position position="66"/>
    </location>
</feature>
<protein>
    <submittedName>
        <fullName evidence="1">Uncharacterized protein</fullName>
    </submittedName>
</protein>
<dbReference type="EMBL" id="UINC01225752">
    <property type="protein sequence ID" value="SVE55954.1"/>
    <property type="molecule type" value="Genomic_DNA"/>
</dbReference>
<organism evidence="1">
    <name type="scientific">marine metagenome</name>
    <dbReference type="NCBI Taxonomy" id="408172"/>
    <lineage>
        <taxon>unclassified sequences</taxon>
        <taxon>metagenomes</taxon>
        <taxon>ecological metagenomes</taxon>
    </lineage>
</organism>
<sequence length="66" mass="7396">MFSRKPRHSLAGFFFARFPLSICHTDSSYFAVFKESVFQSTQSGGLILCPAHCQVLGSRFVPLEPI</sequence>
<reference evidence="1" key="1">
    <citation type="submission" date="2018-05" db="EMBL/GenBank/DDBJ databases">
        <authorList>
            <person name="Lanie J.A."/>
            <person name="Ng W.-L."/>
            <person name="Kazmierczak K.M."/>
            <person name="Andrzejewski T.M."/>
            <person name="Davidsen T.M."/>
            <person name="Wayne K.J."/>
            <person name="Tettelin H."/>
            <person name="Glass J.I."/>
            <person name="Rusch D."/>
            <person name="Podicherti R."/>
            <person name="Tsui H.-C.T."/>
            <person name="Winkler M.E."/>
        </authorList>
    </citation>
    <scope>NUCLEOTIDE SEQUENCE</scope>
</reference>
<proteinExistence type="predicted"/>